<dbReference type="EMBL" id="PVGH01000029">
    <property type="protein sequence ID" value="PRF64429.1"/>
    <property type="molecule type" value="Genomic_DNA"/>
</dbReference>
<dbReference type="AlphaFoldDB" id="A0A228EB92"/>
<accession>A0A228EB92</accession>
<sequence length="456" mass="48815">MKIAHFSDLHYSPGNLDEVDRCFSHAVGDAIVREAVVAVISGDSTDHHLDAHAPALNALARQVHRLAQAMPVLMLQGTFSHEPPGTLDNFALMGARYPVAIADRICQVALYDGNFWFSRGAVFDEDEIRHHMECEPEVVFTCLPTMNKADLALRVGALVASTELPDTLAEFLAAAGRTNAKFRAAGVPTVGVSHGTVNGCETEHGVTMAGFDHEFSLGGLFAAECSAFMLGHIHKFQTWEREGRVVGYPGSIGRFHYGELGDKGYLSWEVSASDARAVLIPTPSREMVSVAFDGPPDTSELQALAAASAGKFVRIRWQIDEEHKQLVDRKAIEAMFSTAAAVKLEPRVLPVIRSRASGISTAPTAEAKLTRWCELTDVDAEPLVDRLQMLETGDPDAIADSILARLADGSAPAGEDPCPSAAASVLPYAATAATAVSDAPRAADEPSWLTDDLFAG</sequence>
<organism evidence="1 2">
    <name type="scientific">Burkholderia multivorans</name>
    <dbReference type="NCBI Taxonomy" id="87883"/>
    <lineage>
        <taxon>Bacteria</taxon>
        <taxon>Pseudomonadati</taxon>
        <taxon>Pseudomonadota</taxon>
        <taxon>Betaproteobacteria</taxon>
        <taxon>Burkholderiales</taxon>
        <taxon>Burkholderiaceae</taxon>
        <taxon>Burkholderia</taxon>
        <taxon>Burkholderia cepacia complex</taxon>
    </lineage>
</organism>
<proteinExistence type="predicted"/>
<dbReference type="InterPro" id="IPR050535">
    <property type="entry name" value="DNA_Repair-Maintenance_Comp"/>
</dbReference>
<dbReference type="InterPro" id="IPR029052">
    <property type="entry name" value="Metallo-depent_PP-like"/>
</dbReference>
<dbReference type="RefSeq" id="WP_038442124.1">
    <property type="nucleotide sequence ID" value="NZ_CADFDE010000013.1"/>
</dbReference>
<evidence type="ECO:0000313" key="1">
    <source>
        <dbReference type="EMBL" id="PRF64429.1"/>
    </source>
</evidence>
<dbReference type="PANTHER" id="PTHR30337:SF8">
    <property type="entry name" value="BLL4141 PROTEIN"/>
    <property type="match status" value="1"/>
</dbReference>
<name>A0A228EB92_9BURK</name>
<protein>
    <submittedName>
        <fullName evidence="1">Metallophosphatase family protein</fullName>
    </submittedName>
</protein>
<reference evidence="1 2" key="1">
    <citation type="submission" date="2018-03" db="EMBL/GenBank/DDBJ databases">
        <authorList>
            <person name="Keele B.F."/>
        </authorList>
    </citation>
    <scope>NUCLEOTIDE SEQUENCE [LARGE SCALE GENOMIC DNA]</scope>
    <source>
        <strain evidence="1 2">AU19729</strain>
    </source>
</reference>
<dbReference type="Proteomes" id="UP000238982">
    <property type="component" value="Unassembled WGS sequence"/>
</dbReference>
<gene>
    <name evidence="1" type="ORF">C6Q15_06140</name>
</gene>
<dbReference type="KEGG" id="bmk:DM80_5850"/>
<dbReference type="Gene3D" id="3.60.21.10">
    <property type="match status" value="1"/>
</dbReference>
<dbReference type="SUPFAM" id="SSF56300">
    <property type="entry name" value="Metallo-dependent phosphatases"/>
    <property type="match status" value="1"/>
</dbReference>
<comment type="caution">
    <text evidence="1">The sequence shown here is derived from an EMBL/GenBank/DDBJ whole genome shotgun (WGS) entry which is preliminary data.</text>
</comment>
<dbReference type="PANTHER" id="PTHR30337">
    <property type="entry name" value="COMPONENT OF ATP-DEPENDENT DSDNA EXONUCLEASE"/>
    <property type="match status" value="1"/>
</dbReference>
<evidence type="ECO:0000313" key="2">
    <source>
        <dbReference type="Proteomes" id="UP000238982"/>
    </source>
</evidence>
<dbReference type="GeneID" id="93168708"/>